<dbReference type="Proteomes" id="UP000789739">
    <property type="component" value="Unassembled WGS sequence"/>
</dbReference>
<comment type="caution">
    <text evidence="1">The sequence shown here is derived from an EMBL/GenBank/DDBJ whole genome shotgun (WGS) entry which is preliminary data.</text>
</comment>
<organism evidence="1 2">
    <name type="scientific">Paraglomus brasilianum</name>
    <dbReference type="NCBI Taxonomy" id="144538"/>
    <lineage>
        <taxon>Eukaryota</taxon>
        <taxon>Fungi</taxon>
        <taxon>Fungi incertae sedis</taxon>
        <taxon>Mucoromycota</taxon>
        <taxon>Glomeromycotina</taxon>
        <taxon>Glomeromycetes</taxon>
        <taxon>Paraglomerales</taxon>
        <taxon>Paraglomeraceae</taxon>
        <taxon>Paraglomus</taxon>
    </lineage>
</organism>
<keyword evidence="2" id="KW-1185">Reference proteome</keyword>
<sequence length="93" mass="10650">MAFGYESMVSKKVKTENTGVLLEQLDQLVPEGKASLEWNNEWESPVFASNDLRTNRHKAIKAVAPADKASTLDLDDDFTRIMNRNMFTDEWKN</sequence>
<protein>
    <submittedName>
        <fullName evidence="1">8806_t:CDS:1</fullName>
    </submittedName>
</protein>
<name>A0A9N9AQK2_9GLOM</name>
<reference evidence="1" key="1">
    <citation type="submission" date="2021-06" db="EMBL/GenBank/DDBJ databases">
        <authorList>
            <person name="Kallberg Y."/>
            <person name="Tangrot J."/>
            <person name="Rosling A."/>
        </authorList>
    </citation>
    <scope>NUCLEOTIDE SEQUENCE</scope>
    <source>
        <strain evidence="1">BR232B</strain>
    </source>
</reference>
<dbReference type="AlphaFoldDB" id="A0A9N9AQK2"/>
<accession>A0A9N9AQK2</accession>
<proteinExistence type="predicted"/>
<gene>
    <name evidence="1" type="ORF">PBRASI_LOCUS4512</name>
</gene>
<evidence type="ECO:0000313" key="1">
    <source>
        <dbReference type="EMBL" id="CAG8539461.1"/>
    </source>
</evidence>
<evidence type="ECO:0000313" key="2">
    <source>
        <dbReference type="Proteomes" id="UP000789739"/>
    </source>
</evidence>
<dbReference type="EMBL" id="CAJVPI010000473">
    <property type="protein sequence ID" value="CAG8539461.1"/>
    <property type="molecule type" value="Genomic_DNA"/>
</dbReference>